<comment type="caution">
    <text evidence="2">The sequence shown here is derived from an EMBL/GenBank/DDBJ whole genome shotgun (WGS) entry which is preliminary data.</text>
</comment>
<evidence type="ECO:0000256" key="1">
    <source>
        <dbReference type="SAM" id="MobiDB-lite"/>
    </source>
</evidence>
<evidence type="ECO:0000313" key="3">
    <source>
        <dbReference type="Proteomes" id="UP001066276"/>
    </source>
</evidence>
<gene>
    <name evidence="2" type="ORF">NDU88_001430</name>
</gene>
<dbReference type="AlphaFoldDB" id="A0AAV7Q3Z6"/>
<reference evidence="2" key="1">
    <citation type="journal article" date="2022" name="bioRxiv">
        <title>Sequencing and chromosome-scale assembly of the giantPleurodeles waltlgenome.</title>
        <authorList>
            <person name="Brown T."/>
            <person name="Elewa A."/>
            <person name="Iarovenko S."/>
            <person name="Subramanian E."/>
            <person name="Araus A.J."/>
            <person name="Petzold A."/>
            <person name="Susuki M."/>
            <person name="Suzuki K.-i.T."/>
            <person name="Hayashi T."/>
            <person name="Toyoda A."/>
            <person name="Oliveira C."/>
            <person name="Osipova E."/>
            <person name="Leigh N.D."/>
            <person name="Simon A."/>
            <person name="Yun M.H."/>
        </authorList>
    </citation>
    <scope>NUCLEOTIDE SEQUENCE</scope>
    <source>
        <strain evidence="2">20211129_DDA</strain>
        <tissue evidence="2">Liver</tissue>
    </source>
</reference>
<organism evidence="2 3">
    <name type="scientific">Pleurodeles waltl</name>
    <name type="common">Iberian ribbed newt</name>
    <dbReference type="NCBI Taxonomy" id="8319"/>
    <lineage>
        <taxon>Eukaryota</taxon>
        <taxon>Metazoa</taxon>
        <taxon>Chordata</taxon>
        <taxon>Craniata</taxon>
        <taxon>Vertebrata</taxon>
        <taxon>Euteleostomi</taxon>
        <taxon>Amphibia</taxon>
        <taxon>Batrachia</taxon>
        <taxon>Caudata</taxon>
        <taxon>Salamandroidea</taxon>
        <taxon>Salamandridae</taxon>
        <taxon>Pleurodelinae</taxon>
        <taxon>Pleurodeles</taxon>
    </lineage>
</organism>
<accession>A0AAV7Q3Z6</accession>
<name>A0AAV7Q3Z6_PLEWA</name>
<dbReference type="Proteomes" id="UP001066276">
    <property type="component" value="Chromosome 6"/>
</dbReference>
<protein>
    <submittedName>
        <fullName evidence="2">Uncharacterized protein</fullName>
    </submittedName>
</protein>
<feature type="region of interest" description="Disordered" evidence="1">
    <location>
        <begin position="20"/>
        <end position="40"/>
    </location>
</feature>
<feature type="compositionally biased region" description="Basic residues" evidence="1">
    <location>
        <begin position="20"/>
        <end position="31"/>
    </location>
</feature>
<dbReference type="EMBL" id="JANPWB010000010">
    <property type="protein sequence ID" value="KAJ1134984.1"/>
    <property type="molecule type" value="Genomic_DNA"/>
</dbReference>
<sequence length="110" mass="11541">MGGDRTDRSGLRARCKHGRLRLGKSAGKARPRNVPSGASQGGKCCVVMGVDRTDRSGLRARCKHGRLRLGKGEEKARPRTAPSGASQGGKCCVVWSPVGIVRQTAGSVCV</sequence>
<feature type="region of interest" description="Disordered" evidence="1">
    <location>
        <begin position="69"/>
        <end position="88"/>
    </location>
</feature>
<proteinExistence type="predicted"/>
<keyword evidence="3" id="KW-1185">Reference proteome</keyword>
<evidence type="ECO:0000313" key="2">
    <source>
        <dbReference type="EMBL" id="KAJ1134984.1"/>
    </source>
</evidence>